<feature type="signal peptide" evidence="5">
    <location>
        <begin position="1"/>
        <end position="31"/>
    </location>
</feature>
<protein>
    <recommendedName>
        <fullName evidence="6">PDZ domain-containing protein</fullName>
    </recommendedName>
</protein>
<dbReference type="Gene3D" id="2.30.42.10">
    <property type="match status" value="1"/>
</dbReference>
<dbReference type="InterPro" id="IPR001478">
    <property type="entry name" value="PDZ"/>
</dbReference>
<dbReference type="InterPro" id="IPR001940">
    <property type="entry name" value="Peptidase_S1C"/>
</dbReference>
<dbReference type="Pfam" id="PF13365">
    <property type="entry name" value="Trypsin_2"/>
    <property type="match status" value="1"/>
</dbReference>
<dbReference type="PROSITE" id="PS50106">
    <property type="entry name" value="PDZ"/>
    <property type="match status" value="1"/>
</dbReference>
<dbReference type="PANTHER" id="PTHR43343">
    <property type="entry name" value="PEPTIDASE S12"/>
    <property type="match status" value="1"/>
</dbReference>
<dbReference type="SUPFAM" id="SSF50494">
    <property type="entry name" value="Trypsin-like serine proteases"/>
    <property type="match status" value="1"/>
</dbReference>
<evidence type="ECO:0000256" key="4">
    <source>
        <dbReference type="SAM" id="MobiDB-lite"/>
    </source>
</evidence>
<dbReference type="KEGG" id="fsa:C5Q98_03705"/>
<dbReference type="InterPro" id="IPR051201">
    <property type="entry name" value="Chloro_Bact_Ser_Proteases"/>
</dbReference>
<keyword evidence="5" id="KW-0732">Signal</keyword>
<evidence type="ECO:0000313" key="7">
    <source>
        <dbReference type="EMBL" id="AVM42385.1"/>
    </source>
</evidence>
<keyword evidence="8" id="KW-1185">Reference proteome</keyword>
<evidence type="ECO:0000256" key="3">
    <source>
        <dbReference type="ARBA" id="ARBA00022801"/>
    </source>
</evidence>
<keyword evidence="2" id="KW-0645">Protease</keyword>
<dbReference type="InterPro" id="IPR043504">
    <property type="entry name" value="Peptidase_S1_PA_chymotrypsin"/>
</dbReference>
<feature type="chain" id="PRO_5015726322" description="PDZ domain-containing protein" evidence="5">
    <location>
        <begin position="32"/>
        <end position="415"/>
    </location>
</feature>
<reference evidence="8" key="1">
    <citation type="submission" date="2018-02" db="EMBL/GenBank/DDBJ databases">
        <authorList>
            <person name="Holder M.E."/>
            <person name="Ajami N.J."/>
            <person name="Petrosino J.F."/>
        </authorList>
    </citation>
    <scope>NUCLEOTIDE SEQUENCE [LARGE SCALE GENOMIC DNA]</scope>
    <source>
        <strain evidence="8">CCUG 47711</strain>
    </source>
</reference>
<dbReference type="AlphaFoldDB" id="A0A2S0KMX2"/>
<dbReference type="Pfam" id="PF13180">
    <property type="entry name" value="PDZ_2"/>
    <property type="match status" value="1"/>
</dbReference>
<comment type="similarity">
    <text evidence="1">Belongs to the peptidase S1C family.</text>
</comment>
<dbReference type="GO" id="GO:0006508">
    <property type="term" value="P:proteolysis"/>
    <property type="evidence" value="ECO:0007669"/>
    <property type="project" value="UniProtKB-KW"/>
</dbReference>
<sequence>MRRQEKKQKRFAKVFASLLAISLLISSCNSGEVLKTIGGNKNETTATRVNEQREDESETSQDTNSTTDSEKEDNSKPTDRHFDIEAASKRKGKNSLGHEPLSTVEIAEKTKAAVVAITTTGVRETPLGVFDFQSAGSGVLISEDGYIVTNNHVIANAKQIDVVLATGETYRAKLVGTAPSKDIAVIKIEEKNLPFVEIGNSDDLMVGELAVAVGNPLGDFNGTVTTGIISSLGRRLVLEGSVELSNLIQTDAAINSGNSGGGLFNSYGELIGINVAKARARENSNSAPVEGLGFAIPINTVAPIVNSLINKGYLEGMPSLGIYGSDVSESMAQAYPEILVPGVWIRDIAENSPVLESGLKVGDIITGLAGEKVTSVAQLNIIKNRYKAGDEVDIEFYRNGETHNSKVTLAEAKHD</sequence>
<dbReference type="Gene3D" id="2.40.10.10">
    <property type="entry name" value="Trypsin-like serine proteases"/>
    <property type="match status" value="2"/>
</dbReference>
<dbReference type="SUPFAM" id="SSF50156">
    <property type="entry name" value="PDZ domain-like"/>
    <property type="match status" value="1"/>
</dbReference>
<evidence type="ECO:0000259" key="6">
    <source>
        <dbReference type="PROSITE" id="PS50106"/>
    </source>
</evidence>
<dbReference type="InterPro" id="IPR036034">
    <property type="entry name" value="PDZ_sf"/>
</dbReference>
<keyword evidence="3" id="KW-0378">Hydrolase</keyword>
<evidence type="ECO:0000256" key="2">
    <source>
        <dbReference type="ARBA" id="ARBA00022670"/>
    </source>
</evidence>
<feature type="region of interest" description="Disordered" evidence="4">
    <location>
        <begin position="34"/>
        <end position="97"/>
    </location>
</feature>
<dbReference type="InterPro" id="IPR009003">
    <property type="entry name" value="Peptidase_S1_PA"/>
</dbReference>
<gene>
    <name evidence="7" type="ORF">C5Q98_03705</name>
</gene>
<dbReference type="EMBL" id="CP027226">
    <property type="protein sequence ID" value="AVM42385.1"/>
    <property type="molecule type" value="Genomic_DNA"/>
</dbReference>
<accession>A0A2S0KMX2</accession>
<organism evidence="7 8">
    <name type="scientific">Fastidiosipila sanguinis</name>
    <dbReference type="NCBI Taxonomy" id="236753"/>
    <lineage>
        <taxon>Bacteria</taxon>
        <taxon>Bacillati</taxon>
        <taxon>Bacillota</taxon>
        <taxon>Clostridia</taxon>
        <taxon>Eubacteriales</taxon>
        <taxon>Oscillospiraceae</taxon>
        <taxon>Fastidiosipila</taxon>
    </lineage>
</organism>
<name>A0A2S0KMX2_9FIRM</name>
<dbReference type="PROSITE" id="PS51257">
    <property type="entry name" value="PROKAR_LIPOPROTEIN"/>
    <property type="match status" value="1"/>
</dbReference>
<evidence type="ECO:0000256" key="1">
    <source>
        <dbReference type="ARBA" id="ARBA00010541"/>
    </source>
</evidence>
<feature type="compositionally biased region" description="Basic and acidic residues" evidence="4">
    <location>
        <begin position="68"/>
        <end position="88"/>
    </location>
</feature>
<feature type="domain" description="PDZ" evidence="6">
    <location>
        <begin position="321"/>
        <end position="400"/>
    </location>
</feature>
<dbReference type="GO" id="GO:0004252">
    <property type="term" value="F:serine-type endopeptidase activity"/>
    <property type="evidence" value="ECO:0007669"/>
    <property type="project" value="InterPro"/>
</dbReference>
<dbReference type="SMART" id="SM00228">
    <property type="entry name" value="PDZ"/>
    <property type="match status" value="1"/>
</dbReference>
<dbReference type="OrthoDB" id="9758917at2"/>
<evidence type="ECO:0000256" key="5">
    <source>
        <dbReference type="SAM" id="SignalP"/>
    </source>
</evidence>
<evidence type="ECO:0000313" key="8">
    <source>
        <dbReference type="Proteomes" id="UP000237947"/>
    </source>
</evidence>
<dbReference type="RefSeq" id="WP_106012368.1">
    <property type="nucleotide sequence ID" value="NZ_CP027226.1"/>
</dbReference>
<dbReference type="PANTHER" id="PTHR43343:SF3">
    <property type="entry name" value="PROTEASE DO-LIKE 8, CHLOROPLASTIC"/>
    <property type="match status" value="1"/>
</dbReference>
<proteinExistence type="inferred from homology"/>
<feature type="compositionally biased region" description="Polar residues" evidence="4">
    <location>
        <begin position="39"/>
        <end position="49"/>
    </location>
</feature>
<dbReference type="PRINTS" id="PR00834">
    <property type="entry name" value="PROTEASES2C"/>
</dbReference>
<dbReference type="Proteomes" id="UP000237947">
    <property type="component" value="Chromosome"/>
</dbReference>